<evidence type="ECO:0000313" key="2">
    <source>
        <dbReference type="EMBL" id="CAF2021451.1"/>
    </source>
</evidence>
<feature type="coiled-coil region" evidence="1">
    <location>
        <begin position="116"/>
        <end position="143"/>
    </location>
</feature>
<dbReference type="PANTHER" id="PTHR46579">
    <property type="entry name" value="F5/8 TYPE C DOMAIN-CONTAINING PROTEIN-RELATED"/>
    <property type="match status" value="1"/>
</dbReference>
<dbReference type="PANTHER" id="PTHR46579:SF1">
    <property type="entry name" value="F5_8 TYPE C DOMAIN-CONTAINING PROTEIN"/>
    <property type="match status" value="1"/>
</dbReference>
<gene>
    <name evidence="2" type="ORF">MBJ925_LOCUS9286</name>
</gene>
<sequence>MPRPKDPSVIRYFIHMGGLLSSSGEDEEEKGDKLFTICEQLSMSEQQLRRLQKPNGTRTARSIIRACYPPHTRMDALEEGIKDDIRQAVQDYIQMFHAMEGLTEGKINESINNVFRSAKMRECEQLNEELTQWTRTSPNLTNESMNTTASPNDESQRYSDDFFLPNFTSQTLNESCESQDKENTVSTSSDPLSRPIERVDLAVALVALKNRHSLSGVCINDICSLLCVLNVSGAHRSWYQVKKALNKSHSSSLDRTMWWTCPSCKKVSNNEFTCSNSDCSWHFAPPAPIPTSFYTFNIRGQLSSILSTTADMHFPKRTHITPHATLSMKDIVDGNYYRKILNEESDDILTLTMSTDGIQPFQSTEKSLWPVTFIINEIKRKKRFSYQNLILGAVWPGPTKPKRFEMSAVLETIIVQLKELEKGSYFECRSDVGYVSRFLKVFLICACMDKPAQALVQNLPEPTAKFGCGRCEIRGFSVLSSHNSDHRINCFPIKNSLNPPHLRSNDRYDSLILIKELNDIEIEMINCHSLDRKAKRQLKQKLIENKESEHGILGSCVLRQLKYFDVGFSFVSDNLHNVYHGVFRKLLSLWLYADYKREDWSCYNHIHHLSSILQSFRFPSTTSRRPRSLLKFKKFKANELRMVLLFGFVIFEKILKAKYYNHFLKLVIAIHFSEHRALSMGMVDKVKSLLHEFLIEYPKLYTARHNQQVIHSLNHIGQTIDDYGPLTSYSTFHFESRIMRTIKATRREEIEMIESLNIVRRACLQLHDSTMNIELKSYIENMLFGRGYYASSSNLTQTMHLTQSNNRICTLFSNENLRFFTTIKIGRVRYTTADYSNSKAADDSVVLFRIQDAIHFGLITTIFVAADDQILLELWPLSDVKSLSIASNGTTFDIITIQEGKLYKNNNFYYVPVTDIIEKCVHWKKNTSTVWFFRYPNLEESS</sequence>
<accession>A0A816N8B1</accession>
<dbReference type="EMBL" id="CAJNRE010003476">
    <property type="protein sequence ID" value="CAF2021451.1"/>
    <property type="molecule type" value="Genomic_DNA"/>
</dbReference>
<name>A0A816N8B1_9BILA</name>
<evidence type="ECO:0000256" key="1">
    <source>
        <dbReference type="SAM" id="Coils"/>
    </source>
</evidence>
<reference evidence="2" key="1">
    <citation type="submission" date="2021-02" db="EMBL/GenBank/DDBJ databases">
        <authorList>
            <person name="Nowell W R."/>
        </authorList>
    </citation>
    <scope>NUCLEOTIDE SEQUENCE</scope>
</reference>
<comment type="caution">
    <text evidence="2">The sequence shown here is derived from an EMBL/GenBank/DDBJ whole genome shotgun (WGS) entry which is preliminary data.</text>
</comment>
<organism evidence="2 3">
    <name type="scientific">Rotaria magnacalcarata</name>
    <dbReference type="NCBI Taxonomy" id="392030"/>
    <lineage>
        <taxon>Eukaryota</taxon>
        <taxon>Metazoa</taxon>
        <taxon>Spiralia</taxon>
        <taxon>Gnathifera</taxon>
        <taxon>Rotifera</taxon>
        <taxon>Eurotatoria</taxon>
        <taxon>Bdelloidea</taxon>
        <taxon>Philodinida</taxon>
        <taxon>Philodinidae</taxon>
        <taxon>Rotaria</taxon>
    </lineage>
</organism>
<protein>
    <submittedName>
        <fullName evidence="2">Uncharacterized protein</fullName>
    </submittedName>
</protein>
<dbReference type="AlphaFoldDB" id="A0A816N8B1"/>
<evidence type="ECO:0000313" key="3">
    <source>
        <dbReference type="Proteomes" id="UP000663824"/>
    </source>
</evidence>
<proteinExistence type="predicted"/>
<dbReference type="Proteomes" id="UP000663824">
    <property type="component" value="Unassembled WGS sequence"/>
</dbReference>
<keyword evidence="1" id="KW-0175">Coiled coil</keyword>